<evidence type="ECO:0000256" key="2">
    <source>
        <dbReference type="ARBA" id="ARBA00007171"/>
    </source>
</evidence>
<keyword evidence="6" id="KW-1185">Reference proteome</keyword>
<comment type="caution">
    <text evidence="5">The sequence shown here is derived from an EMBL/GenBank/DDBJ whole genome shotgun (WGS) entry which is preliminary data.</text>
</comment>
<dbReference type="Gene3D" id="3.90.1310.10">
    <property type="entry name" value="Penicillin-binding protein 2a (Domain 2)"/>
    <property type="match status" value="1"/>
</dbReference>
<gene>
    <name evidence="5" type="ORF">J2Z53_001302</name>
</gene>
<dbReference type="RefSeq" id="WP_209796618.1">
    <property type="nucleotide sequence ID" value="NZ_JAGGJZ010000003.1"/>
</dbReference>
<dbReference type="InterPro" id="IPR001460">
    <property type="entry name" value="PCN-bd_Tpept"/>
</dbReference>
<dbReference type="SMART" id="SM00740">
    <property type="entry name" value="PASTA"/>
    <property type="match status" value="2"/>
</dbReference>
<dbReference type="SUPFAM" id="SSF56519">
    <property type="entry name" value="Penicillin binding protein dimerisation domain"/>
    <property type="match status" value="1"/>
</dbReference>
<dbReference type="InterPro" id="IPR005311">
    <property type="entry name" value="PBP_dimer"/>
</dbReference>
<keyword evidence="3" id="KW-0472">Membrane</keyword>
<dbReference type="CDD" id="cd06576">
    <property type="entry name" value="PASTA_Pbp2x-like_1"/>
    <property type="match status" value="1"/>
</dbReference>
<protein>
    <submittedName>
        <fullName evidence="5">Stage V sporulation protein D (Sporulation-specific penicillin-binding protein)</fullName>
    </submittedName>
</protein>
<dbReference type="PANTHER" id="PTHR30627:SF1">
    <property type="entry name" value="PEPTIDOGLYCAN D,D-TRANSPEPTIDASE FTSI"/>
    <property type="match status" value="1"/>
</dbReference>
<comment type="similarity">
    <text evidence="2">Belongs to the transpeptidase family.</text>
</comment>
<dbReference type="EMBL" id="JAGGJZ010000003">
    <property type="protein sequence ID" value="MBP1889719.1"/>
    <property type="molecule type" value="Genomic_DNA"/>
</dbReference>
<evidence type="ECO:0000256" key="1">
    <source>
        <dbReference type="ARBA" id="ARBA00004370"/>
    </source>
</evidence>
<dbReference type="PROSITE" id="PS51178">
    <property type="entry name" value="PASTA"/>
    <property type="match status" value="2"/>
</dbReference>
<dbReference type="Pfam" id="PF00905">
    <property type="entry name" value="Transpeptidase"/>
    <property type="match status" value="1"/>
</dbReference>
<dbReference type="NCBIfam" id="TIGR02214">
    <property type="entry name" value="spoVD_pbp"/>
    <property type="match status" value="1"/>
</dbReference>
<dbReference type="Pfam" id="PF03793">
    <property type="entry name" value="PASTA"/>
    <property type="match status" value="2"/>
</dbReference>
<dbReference type="InterPro" id="IPR012338">
    <property type="entry name" value="Beta-lactam/transpept-like"/>
</dbReference>
<dbReference type="InterPro" id="IPR011927">
    <property type="entry name" value="SpoVD_pbp"/>
</dbReference>
<dbReference type="Gene3D" id="3.30.450.330">
    <property type="match status" value="1"/>
</dbReference>
<evidence type="ECO:0000259" key="4">
    <source>
        <dbReference type="PROSITE" id="PS51178"/>
    </source>
</evidence>
<accession>A0ABS4F0E5</accession>
<dbReference type="SUPFAM" id="SSF54184">
    <property type="entry name" value="Penicillin-binding protein 2x (pbp-2x), c-terminal domain"/>
    <property type="match status" value="2"/>
</dbReference>
<dbReference type="InterPro" id="IPR036138">
    <property type="entry name" value="PBP_dimer_sf"/>
</dbReference>
<dbReference type="Proteomes" id="UP000783390">
    <property type="component" value="Unassembled WGS sequence"/>
</dbReference>
<dbReference type="Pfam" id="PF03717">
    <property type="entry name" value="PBP_dimer"/>
    <property type="match status" value="1"/>
</dbReference>
<dbReference type="CDD" id="cd06575">
    <property type="entry name" value="PASTA_Pbp2x-like_2"/>
    <property type="match status" value="1"/>
</dbReference>
<dbReference type="InterPro" id="IPR050515">
    <property type="entry name" value="Beta-lactam/transpept"/>
</dbReference>
<evidence type="ECO:0000313" key="5">
    <source>
        <dbReference type="EMBL" id="MBP1889719.1"/>
    </source>
</evidence>
<reference evidence="5 6" key="1">
    <citation type="submission" date="2021-03" db="EMBL/GenBank/DDBJ databases">
        <title>Genomic Encyclopedia of Type Strains, Phase IV (KMG-IV): sequencing the most valuable type-strain genomes for metagenomic binning, comparative biology and taxonomic classification.</title>
        <authorList>
            <person name="Goeker M."/>
        </authorList>
    </citation>
    <scope>NUCLEOTIDE SEQUENCE [LARGE SCALE GENOMIC DNA]</scope>
    <source>
        <strain evidence="5 6">DSM 3984</strain>
    </source>
</reference>
<dbReference type="Gene3D" id="3.40.710.10">
    <property type="entry name" value="DD-peptidase/beta-lactamase superfamily"/>
    <property type="match status" value="1"/>
</dbReference>
<dbReference type="SUPFAM" id="SSF56601">
    <property type="entry name" value="beta-lactamase/transpeptidase-like"/>
    <property type="match status" value="1"/>
</dbReference>
<evidence type="ECO:0000256" key="3">
    <source>
        <dbReference type="ARBA" id="ARBA00023136"/>
    </source>
</evidence>
<proteinExistence type="inferred from homology"/>
<evidence type="ECO:0000313" key="6">
    <source>
        <dbReference type="Proteomes" id="UP000783390"/>
    </source>
</evidence>
<dbReference type="PANTHER" id="PTHR30627">
    <property type="entry name" value="PEPTIDOGLYCAN D,D-TRANSPEPTIDASE"/>
    <property type="match status" value="1"/>
</dbReference>
<sequence>MKKRNFIDRALSKKRMRLIICVLTIVFAILALRLSYIMIVKRQEYAAKAEEQWTSEVKIDARRGRILDRNGAELAVSANVYRIDFDLNSIRAYLKDSNKTNAQIAPEIAKAVGMKDEDVLKKLETKLPSGAQAGSATLIRRIEKDEADKVKALKIRGIIVSPDTKRYYPNNNFAAHLLGSTNIDGQGLTGVELQYNKELSGIPGMRIAELDSKSNDLPYTVSKFVPPVEGKDVSLTIDENIQFFAEKAAEKALKDNKAKAASVLVMNPKNGEILAMVNKPDFNPNEPFKGADAFKGKTEYDKVQKMWRNRLVNDTFEPGSIFKVITAIAGMEEKVVKPTDTFVCNGYLTFGKRKIKCWKTGGHGKLTFPEIIQNSCNVGFMELGKKLGKEKLYEYINKFGFGKKCGIDLPGEAPGIVKNINNVSATDLATIAFGQTNTVNSVQYMAAFNAIANGGELIEPHVMKEITHKDDSGVNVIDEKFEPTKKKVADKETTAELRTYLERVVTSGSAKGTFIKGYHIGGKTGTAQKVNPENGTYEAGKYISSFVGMAPVNDPKITVMITIDEPSNGNYYAGVVTGPVAKTLFTDIFNYLEGDFSKENKESIIRDAIIPEIRGKNIEEAKKILKESNLDYNVEGNGKTITNIKPYPGYSVKEGTKITLYTEGNNSNKEAIVMPDVRGYSKEAANKLLIGLGLYVKFEGEGKVTNQSVPSGELINKGTNVKLTLNSDYKD</sequence>
<comment type="subcellular location">
    <subcellularLocation>
        <location evidence="1">Membrane</location>
    </subcellularLocation>
</comment>
<organism evidence="5 6">
    <name type="scientific">Clostridium moniliforme</name>
    <dbReference type="NCBI Taxonomy" id="39489"/>
    <lineage>
        <taxon>Bacteria</taxon>
        <taxon>Bacillati</taxon>
        <taxon>Bacillota</taxon>
        <taxon>Clostridia</taxon>
        <taxon>Eubacteriales</taxon>
        <taxon>Clostridiaceae</taxon>
        <taxon>Clostridium</taxon>
    </lineage>
</organism>
<name>A0ABS4F0E5_9CLOT</name>
<dbReference type="Gene3D" id="3.30.10.20">
    <property type="match status" value="1"/>
</dbReference>
<feature type="domain" description="PASTA" evidence="4">
    <location>
        <begin position="668"/>
        <end position="727"/>
    </location>
</feature>
<feature type="domain" description="PASTA" evidence="4">
    <location>
        <begin position="604"/>
        <end position="664"/>
    </location>
</feature>
<dbReference type="InterPro" id="IPR005543">
    <property type="entry name" value="PASTA_dom"/>
</dbReference>